<dbReference type="AlphaFoldDB" id="A0A6J4I064"/>
<accession>A0A6J4I064</accession>
<feature type="non-terminal residue" evidence="1">
    <location>
        <position position="75"/>
    </location>
</feature>
<protein>
    <submittedName>
        <fullName evidence="1">Uncharacterized protein</fullName>
    </submittedName>
</protein>
<organism evidence="1">
    <name type="scientific">uncultured Acetobacteraceae bacterium</name>
    <dbReference type="NCBI Taxonomy" id="169975"/>
    <lineage>
        <taxon>Bacteria</taxon>
        <taxon>Pseudomonadati</taxon>
        <taxon>Pseudomonadota</taxon>
        <taxon>Alphaproteobacteria</taxon>
        <taxon>Acetobacterales</taxon>
        <taxon>Acetobacteraceae</taxon>
        <taxon>environmental samples</taxon>
    </lineage>
</organism>
<gene>
    <name evidence="1" type="ORF">AVDCRST_MAG08-1380</name>
</gene>
<evidence type="ECO:0000313" key="1">
    <source>
        <dbReference type="EMBL" id="CAA9236416.1"/>
    </source>
</evidence>
<feature type="non-terminal residue" evidence="1">
    <location>
        <position position="1"/>
    </location>
</feature>
<proteinExistence type="predicted"/>
<dbReference type="EMBL" id="CADCTG010000126">
    <property type="protein sequence ID" value="CAA9236416.1"/>
    <property type="molecule type" value="Genomic_DNA"/>
</dbReference>
<name>A0A6J4I064_9PROT</name>
<sequence>CGRSATIPHKLLTRAHGPWARVPGLPWTASGARRARGGPCWRSGWTAPPAGCPATRPCRWCRSPSCGGGGRRPSI</sequence>
<reference evidence="1" key="1">
    <citation type="submission" date="2020-02" db="EMBL/GenBank/DDBJ databases">
        <authorList>
            <person name="Meier V. D."/>
        </authorList>
    </citation>
    <scope>NUCLEOTIDE SEQUENCE</scope>
    <source>
        <strain evidence="1">AVDCRST_MAG08</strain>
    </source>
</reference>